<keyword evidence="3" id="KW-1185">Reference proteome</keyword>
<dbReference type="OrthoDB" id="5874643at2759"/>
<keyword evidence="1" id="KW-1133">Transmembrane helix</keyword>
<keyword evidence="1" id="KW-0812">Transmembrane</keyword>
<evidence type="ECO:0000256" key="1">
    <source>
        <dbReference type="SAM" id="Phobius"/>
    </source>
</evidence>
<organism evidence="2">
    <name type="scientific">Strongyloides ratti</name>
    <name type="common">Parasitic roundworm</name>
    <dbReference type="NCBI Taxonomy" id="34506"/>
    <lineage>
        <taxon>Eukaryota</taxon>
        <taxon>Metazoa</taxon>
        <taxon>Ecdysozoa</taxon>
        <taxon>Nematoda</taxon>
        <taxon>Chromadorea</taxon>
        <taxon>Rhabditida</taxon>
        <taxon>Tylenchina</taxon>
        <taxon>Panagrolaimomorpha</taxon>
        <taxon>Strongyloidoidea</taxon>
        <taxon>Strongyloididae</taxon>
        <taxon>Strongyloides</taxon>
    </lineage>
</organism>
<gene>
    <name evidence="2 4 5" type="ORF">SRAE_2000417400</name>
</gene>
<dbReference type="CTD" id="36381896"/>
<feature type="transmembrane region" description="Helical" evidence="1">
    <location>
        <begin position="49"/>
        <end position="82"/>
    </location>
</feature>
<dbReference type="RefSeq" id="XP_024508726.1">
    <property type="nucleotide sequence ID" value="XM_024643012.1"/>
</dbReference>
<evidence type="ECO:0000313" key="5">
    <source>
        <dbReference type="WormBase" id="SRAE_2000417400"/>
    </source>
</evidence>
<dbReference type="WBParaSite" id="SRAE_2000417400.1">
    <property type="protein sequence ID" value="SRAE_2000417400.1"/>
    <property type="gene ID" value="WBGene00264403"/>
</dbReference>
<evidence type="ECO:0000313" key="3">
    <source>
        <dbReference type="Proteomes" id="UP000035682"/>
    </source>
</evidence>
<dbReference type="WormBase" id="SRAE_2000417400">
    <property type="protein sequence ID" value="SRP02082"/>
    <property type="gene ID" value="WBGene00264403"/>
</dbReference>
<dbReference type="Proteomes" id="UP000035682">
    <property type="component" value="Unplaced"/>
</dbReference>
<dbReference type="OMA" id="ADFMYWI"/>
<reference evidence="2 3" key="1">
    <citation type="submission" date="2014-09" db="EMBL/GenBank/DDBJ databases">
        <authorList>
            <person name="Martin A.A."/>
        </authorList>
    </citation>
    <scope>NUCLEOTIDE SEQUENCE</scope>
    <source>
        <strain evidence="3">ED321</strain>
        <strain evidence="2">ED321 Heterogonic</strain>
    </source>
</reference>
<evidence type="ECO:0000313" key="4">
    <source>
        <dbReference type="WBParaSite" id="SRAE_2000417400.1"/>
    </source>
</evidence>
<dbReference type="GeneID" id="36381896"/>
<name>A0A090LI80_STRRB</name>
<evidence type="ECO:0000313" key="2">
    <source>
        <dbReference type="EMBL" id="CEF69526.1"/>
    </source>
</evidence>
<feature type="transmembrane region" description="Helical" evidence="1">
    <location>
        <begin position="94"/>
        <end position="118"/>
    </location>
</feature>
<reference evidence="4" key="2">
    <citation type="submission" date="2020-12" db="UniProtKB">
        <authorList>
            <consortium name="WormBaseParasite"/>
        </authorList>
    </citation>
    <scope>IDENTIFICATION</scope>
</reference>
<keyword evidence="1" id="KW-0472">Membrane</keyword>
<sequence length="201" mass="23209">MRLIATALVFVFLIVNPFVITVVIRETECCIKVLLSEMYQINEKDKTSQIYFDILSCLSVASFSLSSVIHVFFSLFAIYGFFSIRPIFVKPYLYGSSLSLLILVFGIIQSLVMCWKLTHSEYMDSDTIEASAKYLNYVYIGAGVLLMYFIWVSIIIAAYFDVKRLRINFLEWIYKERSAAFNPTDLIFLENKRTVLNAINI</sequence>
<dbReference type="AlphaFoldDB" id="A0A090LI80"/>
<proteinExistence type="predicted"/>
<protein>
    <submittedName>
        <fullName evidence="2 4">Uncharacterized protein</fullName>
    </submittedName>
</protein>
<accession>A0A090LI80</accession>
<feature type="transmembrane region" description="Helical" evidence="1">
    <location>
        <begin position="138"/>
        <end position="160"/>
    </location>
</feature>
<dbReference type="EMBL" id="LN609529">
    <property type="protein sequence ID" value="CEF69526.1"/>
    <property type="molecule type" value="Genomic_DNA"/>
</dbReference>